<dbReference type="InterPro" id="IPR023398">
    <property type="entry name" value="TIF_eIF4e-like"/>
</dbReference>
<proteinExistence type="inferred from homology"/>
<dbReference type="PROSITE" id="PS00813">
    <property type="entry name" value="IF4E"/>
    <property type="match status" value="1"/>
</dbReference>
<dbReference type="PANTHER" id="PTHR11960:SF8">
    <property type="entry name" value="EUKARYOTIC TRANSLATION INITIATION FACTOR 4E1-RELATED"/>
    <property type="match status" value="1"/>
</dbReference>
<evidence type="ECO:0000256" key="4">
    <source>
        <dbReference type="ARBA" id="ARBA00022884"/>
    </source>
</evidence>
<dbReference type="GO" id="GO:0006417">
    <property type="term" value="P:regulation of translation"/>
    <property type="evidence" value="ECO:0007669"/>
    <property type="project" value="UniProtKB-KW"/>
</dbReference>
<name>A0A8W8KY06_MAGGI</name>
<reference evidence="8" key="1">
    <citation type="submission" date="2022-08" db="UniProtKB">
        <authorList>
            <consortium name="EnsemblMetazoa"/>
        </authorList>
    </citation>
    <scope>IDENTIFICATION</scope>
    <source>
        <strain evidence="8">05x7-T-G4-1.051#20</strain>
    </source>
</reference>
<evidence type="ECO:0000313" key="8">
    <source>
        <dbReference type="EnsemblMetazoa" id="G2546.11:cds"/>
    </source>
</evidence>
<dbReference type="AlphaFoldDB" id="A0A8W8KY06"/>
<evidence type="ECO:0000256" key="1">
    <source>
        <dbReference type="ARBA" id="ARBA00009860"/>
    </source>
</evidence>
<dbReference type="Pfam" id="PF01652">
    <property type="entry name" value="IF4E"/>
    <property type="match status" value="1"/>
</dbReference>
<dbReference type="SUPFAM" id="SSF55418">
    <property type="entry name" value="eIF4e-like"/>
    <property type="match status" value="1"/>
</dbReference>
<keyword evidence="2 6" id="KW-0396">Initiation factor</keyword>
<protein>
    <recommendedName>
        <fullName evidence="10">Eukaryotic translation initiation factor 4E</fullName>
    </recommendedName>
</protein>
<comment type="similarity">
    <text evidence="1 6">Belongs to the eukaryotic initiation factor 4E family.</text>
</comment>
<feature type="compositionally biased region" description="Acidic residues" evidence="7">
    <location>
        <begin position="102"/>
        <end position="112"/>
    </location>
</feature>
<dbReference type="Proteomes" id="UP000005408">
    <property type="component" value="Unassembled WGS sequence"/>
</dbReference>
<dbReference type="FunFam" id="3.30.760.10:FF:000002">
    <property type="entry name" value="Eukaryotic translation initiation factor 4E"/>
    <property type="match status" value="1"/>
</dbReference>
<evidence type="ECO:0000256" key="6">
    <source>
        <dbReference type="RuleBase" id="RU004374"/>
    </source>
</evidence>
<organism evidence="8 9">
    <name type="scientific">Magallana gigas</name>
    <name type="common">Pacific oyster</name>
    <name type="synonym">Crassostrea gigas</name>
    <dbReference type="NCBI Taxonomy" id="29159"/>
    <lineage>
        <taxon>Eukaryota</taxon>
        <taxon>Metazoa</taxon>
        <taxon>Spiralia</taxon>
        <taxon>Lophotrochozoa</taxon>
        <taxon>Mollusca</taxon>
        <taxon>Bivalvia</taxon>
        <taxon>Autobranchia</taxon>
        <taxon>Pteriomorphia</taxon>
        <taxon>Ostreida</taxon>
        <taxon>Ostreoidea</taxon>
        <taxon>Ostreidae</taxon>
        <taxon>Magallana</taxon>
    </lineage>
</organism>
<dbReference type="EnsemblMetazoa" id="G2546.11">
    <property type="protein sequence ID" value="G2546.11:cds"/>
    <property type="gene ID" value="G2546"/>
</dbReference>
<sequence length="305" mass="35383">MEADKSQFLQIPCQPWEQGENDDEEDFCSWEDPKDTTETLKTTKAKIGHVWQSLYILTYTLHFTFCTTFISGLVFEAGIPCDQCPFLSYNMASEIDTKEEERVEEEEDEPTDDGAMMAPDSLIKHPLQNRWALWFFKNDRNKEWTANLKLITAFDTVEDFWALYNHVQKASKLPSGCDYSLFKDGVQPMWEDERNKDGGRWLINLNKNQRMTDLDNFWLETLLCLIGESFEEYSEDICGAVVNIRNKGDKLSLWTKEAGRPDAILKIGRKLKERLSIPAKIQIGFQSHRDTMTKTGSTAKDRFRV</sequence>
<keyword evidence="4 6" id="KW-0694">RNA-binding</keyword>
<dbReference type="GO" id="GO:0000340">
    <property type="term" value="F:RNA 7-methylguanosine cap binding"/>
    <property type="evidence" value="ECO:0007669"/>
    <property type="project" value="TreeGrafter"/>
</dbReference>
<evidence type="ECO:0000256" key="5">
    <source>
        <dbReference type="ARBA" id="ARBA00022917"/>
    </source>
</evidence>
<dbReference type="Gene3D" id="3.30.760.10">
    <property type="entry name" value="RNA Cap, Translation Initiation Factor Eif4e"/>
    <property type="match status" value="1"/>
</dbReference>
<evidence type="ECO:0000313" key="9">
    <source>
        <dbReference type="Proteomes" id="UP000005408"/>
    </source>
</evidence>
<keyword evidence="5 6" id="KW-0648">Protein biosynthesis</keyword>
<feature type="region of interest" description="Disordered" evidence="7">
    <location>
        <begin position="96"/>
        <end position="118"/>
    </location>
</feature>
<keyword evidence="3" id="KW-0810">Translation regulation</keyword>
<dbReference type="InterPro" id="IPR019770">
    <property type="entry name" value="TIF_eIF_4E_CS"/>
</dbReference>
<evidence type="ECO:0000256" key="3">
    <source>
        <dbReference type="ARBA" id="ARBA00022845"/>
    </source>
</evidence>
<dbReference type="PANTHER" id="PTHR11960">
    <property type="entry name" value="EUKARYOTIC TRANSLATION INITIATION FACTOR 4E RELATED"/>
    <property type="match status" value="1"/>
</dbReference>
<evidence type="ECO:0000256" key="7">
    <source>
        <dbReference type="SAM" id="MobiDB-lite"/>
    </source>
</evidence>
<dbReference type="GO" id="GO:0003743">
    <property type="term" value="F:translation initiation factor activity"/>
    <property type="evidence" value="ECO:0007669"/>
    <property type="project" value="UniProtKB-KW"/>
</dbReference>
<accession>A0A8W8KY06</accession>
<dbReference type="GO" id="GO:0016281">
    <property type="term" value="C:eukaryotic translation initiation factor 4F complex"/>
    <property type="evidence" value="ECO:0007669"/>
    <property type="project" value="TreeGrafter"/>
</dbReference>
<keyword evidence="9" id="KW-1185">Reference proteome</keyword>
<dbReference type="InterPro" id="IPR001040">
    <property type="entry name" value="TIF_eIF_4E"/>
</dbReference>
<evidence type="ECO:0000256" key="2">
    <source>
        <dbReference type="ARBA" id="ARBA00022540"/>
    </source>
</evidence>
<evidence type="ECO:0008006" key="10">
    <source>
        <dbReference type="Google" id="ProtNLM"/>
    </source>
</evidence>